<dbReference type="SUPFAM" id="SSF48452">
    <property type="entry name" value="TPR-like"/>
    <property type="match status" value="1"/>
</dbReference>
<dbReference type="Pfam" id="PF07593">
    <property type="entry name" value="UnbV_ASPIC"/>
    <property type="match status" value="1"/>
</dbReference>
<name>A0ABX5XWZ8_9BACT</name>
<keyword evidence="1" id="KW-0732">Signal</keyword>
<proteinExistence type="predicted"/>
<dbReference type="InterPro" id="IPR011990">
    <property type="entry name" value="TPR-like_helical_dom_sf"/>
</dbReference>
<dbReference type="Pfam" id="PF13432">
    <property type="entry name" value="TPR_16"/>
    <property type="match status" value="1"/>
</dbReference>
<dbReference type="SUPFAM" id="SSF69318">
    <property type="entry name" value="Integrin alpha N-terminal domain"/>
    <property type="match status" value="1"/>
</dbReference>
<keyword evidence="5" id="KW-1185">Reference proteome</keyword>
<dbReference type="InterPro" id="IPR013517">
    <property type="entry name" value="FG-GAP"/>
</dbReference>
<dbReference type="EMBL" id="CP036432">
    <property type="protein sequence ID" value="QDV84369.1"/>
    <property type="molecule type" value="Genomic_DNA"/>
</dbReference>
<reference evidence="4 5" key="1">
    <citation type="submission" date="2019-02" db="EMBL/GenBank/DDBJ databases">
        <title>Deep-cultivation of Planctomycetes and their phenomic and genomic characterization uncovers novel biology.</title>
        <authorList>
            <person name="Wiegand S."/>
            <person name="Jogler M."/>
            <person name="Boedeker C."/>
            <person name="Pinto D."/>
            <person name="Vollmers J."/>
            <person name="Rivas-Marin E."/>
            <person name="Kohn T."/>
            <person name="Peeters S.H."/>
            <person name="Heuer A."/>
            <person name="Rast P."/>
            <person name="Oberbeckmann S."/>
            <person name="Bunk B."/>
            <person name="Jeske O."/>
            <person name="Meyerdierks A."/>
            <person name="Storesund J.E."/>
            <person name="Kallscheuer N."/>
            <person name="Luecker S."/>
            <person name="Lage O.M."/>
            <person name="Pohl T."/>
            <person name="Merkel B.J."/>
            <person name="Hornburger P."/>
            <person name="Mueller R.-W."/>
            <person name="Bruemmer F."/>
            <person name="Labrenz M."/>
            <person name="Spormann A.M."/>
            <person name="Op den Camp H."/>
            <person name="Overmann J."/>
            <person name="Amann R."/>
            <person name="Jetten M.S.M."/>
            <person name="Mascher T."/>
            <person name="Medema M.H."/>
            <person name="Devos D.P."/>
            <person name="Kaster A.-K."/>
            <person name="Ovreas L."/>
            <person name="Rohde M."/>
            <person name="Galperin M.Y."/>
            <person name="Jogler C."/>
        </authorList>
    </citation>
    <scope>NUCLEOTIDE SEQUENCE [LARGE SCALE GENOMIC DNA]</scope>
    <source>
        <strain evidence="4 5">TBK1r</strain>
    </source>
</reference>
<dbReference type="PANTHER" id="PTHR16026:SF0">
    <property type="entry name" value="CARTILAGE ACIDIC PROTEIN 1"/>
    <property type="match status" value="1"/>
</dbReference>
<evidence type="ECO:0000256" key="2">
    <source>
        <dbReference type="SAM" id="MobiDB-lite"/>
    </source>
</evidence>
<dbReference type="Pfam" id="PF13517">
    <property type="entry name" value="FG-GAP_3"/>
    <property type="match status" value="2"/>
</dbReference>
<dbReference type="Pfam" id="PF14559">
    <property type="entry name" value="TPR_19"/>
    <property type="match status" value="1"/>
</dbReference>
<organism evidence="4 5">
    <name type="scientific">Stieleria magnilauensis</name>
    <dbReference type="NCBI Taxonomy" id="2527963"/>
    <lineage>
        <taxon>Bacteria</taxon>
        <taxon>Pseudomonadati</taxon>
        <taxon>Planctomycetota</taxon>
        <taxon>Planctomycetia</taxon>
        <taxon>Pirellulales</taxon>
        <taxon>Pirellulaceae</taxon>
        <taxon>Stieleria</taxon>
    </lineage>
</organism>
<feature type="region of interest" description="Disordered" evidence="2">
    <location>
        <begin position="37"/>
        <end position="67"/>
    </location>
</feature>
<dbReference type="Proteomes" id="UP000318081">
    <property type="component" value="Chromosome"/>
</dbReference>
<feature type="compositionally biased region" description="Basic and acidic residues" evidence="2">
    <location>
        <begin position="41"/>
        <end position="55"/>
    </location>
</feature>
<dbReference type="PANTHER" id="PTHR16026">
    <property type="entry name" value="CARTILAGE ACIDIC PROTEIN 1"/>
    <property type="match status" value="1"/>
</dbReference>
<evidence type="ECO:0000259" key="3">
    <source>
        <dbReference type="Pfam" id="PF07593"/>
    </source>
</evidence>
<evidence type="ECO:0000313" key="4">
    <source>
        <dbReference type="EMBL" id="QDV84369.1"/>
    </source>
</evidence>
<dbReference type="InterPro" id="IPR011519">
    <property type="entry name" value="UnbV_ASPIC"/>
</dbReference>
<accession>A0ABX5XWZ8</accession>
<sequence length="1023" mass="111098">MNSTTTPVRQTTSSRCARWFAWLLGMLIIGCGPSLETVQESEPRETPTVESDRSPEPPPAPSRDDQLQQADRLTEAGQLGEAVTVLKRLLVADPDDVDVIYRLALAKANEGDLSAAIEFLDSIPEDHPEAGLPALGQAADWSFQIGQYADAEGKYSRLLELIPDASRAHRQLAYLFNRQGRRHEAAVHVRELCRLGDFRQDELHSLIVLSDAMASDDPSTDDGAIRYDPIGPAGRARVLFTEQRFSEAAALLSDSVAENTAPPSVVALYGRSLAEAQDDEGFRRWISQTDDAVRGFSEYWAAWAAYLAGQQQPRAAVRAALEALDRDPTDFLTINRLLYMLKILGDAEGYAKWEQRWKALHQVLTANNSISNAQTPNAQTPNAQTPNAQTPNVDAIDELASQLFAIDRKLEAVAWKSLEAYYRKLPAEVMAHWNTQRQQLVSAGDGFPSRQTRLCGMELGAYPLPDIEIAVHAPAAQPPSPNSLKSAPHPAAFRNVSTAIGLTHAYAVARDPQDSGFAMYQQAGGGIAVLDYDLDGWADLYCAQGAADPPEFLADRSDMLYRQADGQLRDVTADAAVTERRYTIGCTAGDWNQDGFADIVATNIGANLLLINNGDGTFSASPLAGSDDPHRMPASVAMADLDGDQIPDLVELNYIQDPEIARMPDRDASGEVVDAVGPGDFTSAMDRIGRNDGKGNVVFQPISRRASDAHKGLGIVIANFDGQSGNEVFVGNDKSPNQMWVRDRDSGVWQDLAVVNGSAYSSSGAATASMGIAASDFDGNGTLDLHIANFQNESVCLYLNRDGSFRDRAIEYGLGVSSRSVLGFGSQPLDYDNDALPDLVVSNGHIDRYQSMVGPFEQLPQLFGNLAGRFQLVDVADPSGYWATGHLGRSVATLDFNRDGRTDVVISHVGETTALLMNETATPHHWLQLRLVGVQSERDAIGAKITVHVADQQLTGWVIGGDGYLAKNEAVVSFGLGDANSVDQIQVQWPSGVDQQFGPTAVDRRILLIENQSDFDWPEIEIH</sequence>
<dbReference type="InterPro" id="IPR028994">
    <property type="entry name" value="Integrin_alpha_N"/>
</dbReference>
<dbReference type="InterPro" id="IPR027039">
    <property type="entry name" value="Crtac1"/>
</dbReference>
<dbReference type="Gene3D" id="1.25.40.10">
    <property type="entry name" value="Tetratricopeptide repeat domain"/>
    <property type="match status" value="2"/>
</dbReference>
<evidence type="ECO:0000256" key="1">
    <source>
        <dbReference type="ARBA" id="ARBA00022729"/>
    </source>
</evidence>
<feature type="domain" description="ASPIC/UnbV" evidence="3">
    <location>
        <begin position="940"/>
        <end position="1006"/>
    </location>
</feature>
<gene>
    <name evidence="4" type="ORF">TBK1r_33140</name>
</gene>
<protein>
    <submittedName>
        <fullName evidence="4">ASPIC and UnbV</fullName>
    </submittedName>
</protein>
<dbReference type="Gene3D" id="2.130.10.130">
    <property type="entry name" value="Integrin alpha, N-terminal"/>
    <property type="match status" value="2"/>
</dbReference>
<evidence type="ECO:0000313" key="5">
    <source>
        <dbReference type="Proteomes" id="UP000318081"/>
    </source>
</evidence>